<keyword evidence="2" id="KW-1185">Reference proteome</keyword>
<dbReference type="EMBL" id="FNVR01000006">
    <property type="protein sequence ID" value="SEF83260.1"/>
    <property type="molecule type" value="Genomic_DNA"/>
</dbReference>
<evidence type="ECO:0000313" key="2">
    <source>
        <dbReference type="Proteomes" id="UP000236736"/>
    </source>
</evidence>
<dbReference type="Proteomes" id="UP000236736">
    <property type="component" value="Unassembled WGS sequence"/>
</dbReference>
<reference evidence="2" key="1">
    <citation type="submission" date="2016-10" db="EMBL/GenBank/DDBJ databases">
        <authorList>
            <person name="Varghese N."/>
            <person name="Submissions S."/>
        </authorList>
    </citation>
    <scope>NUCLEOTIDE SEQUENCE [LARGE SCALE GENOMIC DNA]</scope>
    <source>
        <strain evidence="2">DSM 17298</strain>
    </source>
</reference>
<sequence length="42" mass="4602">MKTKFVVIALMLLGINVVGDFIFNLHANRVFQTPTGPISNGQ</sequence>
<name>A0A1H5V7R8_9BACT</name>
<dbReference type="STRING" id="1120964.GCA_001313265_01577"/>
<evidence type="ECO:0000313" key="1">
    <source>
        <dbReference type="EMBL" id="SEF83260.1"/>
    </source>
</evidence>
<gene>
    <name evidence="1" type="ORF">SAMN03080598_01568</name>
</gene>
<proteinExistence type="predicted"/>
<protein>
    <submittedName>
        <fullName evidence="1">Uncharacterized protein</fullName>
    </submittedName>
</protein>
<dbReference type="AlphaFoldDB" id="A0A1H5V7R8"/>
<organism evidence="1 2">
    <name type="scientific">Algoriphagus boritolerans DSM 17298 = JCM 18970</name>
    <dbReference type="NCBI Taxonomy" id="1120964"/>
    <lineage>
        <taxon>Bacteria</taxon>
        <taxon>Pseudomonadati</taxon>
        <taxon>Bacteroidota</taxon>
        <taxon>Cytophagia</taxon>
        <taxon>Cytophagales</taxon>
        <taxon>Cyclobacteriaceae</taxon>
        <taxon>Algoriphagus</taxon>
    </lineage>
</organism>
<accession>A0A1H5V7R8</accession>